<protein>
    <submittedName>
        <fullName evidence="2">Uncharacterized protein</fullName>
    </submittedName>
</protein>
<name>A0A6J4MGV6_9ACTN</name>
<proteinExistence type="predicted"/>
<sequence length="97" mass="10856">MSPRDASVAASDEWTDPDGIRSPAGSVHAWLRGTNQTLCGRQLSRTGLIRFPHIQWADAQPATGRDADRVHEVCPQCAAAMGRRRDERPWRRVDPRP</sequence>
<gene>
    <name evidence="2" type="ORF">AVDCRST_MAG34-2198</name>
</gene>
<accession>A0A6J4MGV6</accession>
<organism evidence="2">
    <name type="scientific">uncultured Nocardioidaceae bacterium</name>
    <dbReference type="NCBI Taxonomy" id="253824"/>
    <lineage>
        <taxon>Bacteria</taxon>
        <taxon>Bacillati</taxon>
        <taxon>Actinomycetota</taxon>
        <taxon>Actinomycetes</taxon>
        <taxon>Propionibacteriales</taxon>
        <taxon>Nocardioidaceae</taxon>
        <taxon>environmental samples</taxon>
    </lineage>
</organism>
<evidence type="ECO:0000313" key="2">
    <source>
        <dbReference type="EMBL" id="CAA9357433.1"/>
    </source>
</evidence>
<dbReference type="AlphaFoldDB" id="A0A6J4MGV6"/>
<dbReference type="EMBL" id="CADCUI010000054">
    <property type="protein sequence ID" value="CAA9357433.1"/>
    <property type="molecule type" value="Genomic_DNA"/>
</dbReference>
<feature type="region of interest" description="Disordered" evidence="1">
    <location>
        <begin position="1"/>
        <end position="25"/>
    </location>
</feature>
<reference evidence="2" key="1">
    <citation type="submission" date="2020-02" db="EMBL/GenBank/DDBJ databases">
        <authorList>
            <person name="Meier V. D."/>
        </authorList>
    </citation>
    <scope>NUCLEOTIDE SEQUENCE</scope>
    <source>
        <strain evidence="2">AVDCRST_MAG34</strain>
    </source>
</reference>
<evidence type="ECO:0000256" key="1">
    <source>
        <dbReference type="SAM" id="MobiDB-lite"/>
    </source>
</evidence>